<name>A0A1V3WSH7_MYCKA</name>
<feature type="domain" description="Haemophore haem-binding" evidence="3">
    <location>
        <begin position="61"/>
        <end position="141"/>
    </location>
</feature>
<feature type="region of interest" description="Disordered" evidence="1">
    <location>
        <begin position="1"/>
        <end position="21"/>
    </location>
</feature>
<evidence type="ECO:0000256" key="2">
    <source>
        <dbReference type="SAM" id="Phobius"/>
    </source>
</evidence>
<feature type="region of interest" description="Disordered" evidence="1">
    <location>
        <begin position="158"/>
        <end position="223"/>
    </location>
</feature>
<dbReference type="GO" id="GO:0015886">
    <property type="term" value="P:heme transport"/>
    <property type="evidence" value="ECO:0007669"/>
    <property type="project" value="InterPro"/>
</dbReference>
<evidence type="ECO:0000313" key="5">
    <source>
        <dbReference type="Proteomes" id="UP000188532"/>
    </source>
</evidence>
<dbReference type="Proteomes" id="UP000188532">
    <property type="component" value="Unassembled WGS sequence"/>
</dbReference>
<dbReference type="InterPro" id="IPR038378">
    <property type="entry name" value="MHB_sf"/>
</dbReference>
<dbReference type="AlphaFoldDB" id="A0A1V3WSH7"/>
<evidence type="ECO:0000256" key="1">
    <source>
        <dbReference type="SAM" id="MobiDB-lite"/>
    </source>
</evidence>
<feature type="transmembrane region" description="Helical" evidence="2">
    <location>
        <begin position="34"/>
        <end position="53"/>
    </location>
</feature>
<dbReference type="InterPro" id="IPR030937">
    <property type="entry name" value="Hemophore_Rv0203"/>
</dbReference>
<protein>
    <submittedName>
        <fullName evidence="4">Exported domain protein</fullName>
    </submittedName>
</protein>
<dbReference type="NCBIfam" id="TIGR04529">
    <property type="entry name" value="MTB_hemophore"/>
    <property type="match status" value="1"/>
</dbReference>
<evidence type="ECO:0000259" key="3">
    <source>
        <dbReference type="Pfam" id="PF16525"/>
    </source>
</evidence>
<reference evidence="4 5" key="1">
    <citation type="submission" date="2017-02" db="EMBL/GenBank/DDBJ databases">
        <title>Complete genome sequences of Mycobacterium kansasii strains isolated from rhesus macaques.</title>
        <authorList>
            <person name="Panda A."/>
            <person name="Nagaraj S."/>
            <person name="Zhao X."/>
            <person name="Tettelin H."/>
            <person name="Detolla L.J."/>
        </authorList>
    </citation>
    <scope>NUCLEOTIDE SEQUENCE [LARGE SCALE GENOMIC DNA]</scope>
    <source>
        <strain evidence="4 5">11-3469</strain>
    </source>
</reference>
<organism evidence="4 5">
    <name type="scientific">Mycobacterium kansasii</name>
    <dbReference type="NCBI Taxonomy" id="1768"/>
    <lineage>
        <taxon>Bacteria</taxon>
        <taxon>Bacillati</taxon>
        <taxon>Actinomycetota</taxon>
        <taxon>Actinomycetes</taxon>
        <taxon>Mycobacteriales</taxon>
        <taxon>Mycobacteriaceae</taxon>
        <taxon>Mycobacterium</taxon>
    </lineage>
</organism>
<gene>
    <name evidence="4" type="ORF">BZL29_5977</name>
</gene>
<dbReference type="STRING" id="1768.B1T50_16535"/>
<feature type="compositionally biased region" description="Basic residues" evidence="1">
    <location>
        <begin position="170"/>
        <end position="205"/>
    </location>
</feature>
<dbReference type="Pfam" id="PF16525">
    <property type="entry name" value="MHB"/>
    <property type="match status" value="1"/>
</dbReference>
<dbReference type="GO" id="GO:0020037">
    <property type="term" value="F:heme binding"/>
    <property type="evidence" value="ECO:0007669"/>
    <property type="project" value="InterPro"/>
</dbReference>
<dbReference type="InterPro" id="IPR032407">
    <property type="entry name" value="MHB"/>
</dbReference>
<keyword evidence="2" id="KW-1133">Transmembrane helix</keyword>
<dbReference type="Gene3D" id="1.20.20.20">
    <property type="entry name" value="Haemophore, haem-binding domain"/>
    <property type="match status" value="1"/>
</dbReference>
<proteinExistence type="predicted"/>
<keyword evidence="2" id="KW-0812">Transmembrane</keyword>
<evidence type="ECO:0000313" key="4">
    <source>
        <dbReference type="EMBL" id="OOK69923.1"/>
    </source>
</evidence>
<dbReference type="NCBIfam" id="TIGR04530">
    <property type="entry name" value="hemophoreRv0203"/>
    <property type="match status" value="1"/>
</dbReference>
<dbReference type="EMBL" id="MVBN01000007">
    <property type="protein sequence ID" value="OOK69923.1"/>
    <property type="molecule type" value="Genomic_DNA"/>
</dbReference>
<keyword evidence="2" id="KW-0472">Membrane</keyword>
<sequence>MSTHERSELPGAAGASDAGKQSFARTGTAARRGLFVALIAVGLPATALVVPAGPSATGATDPCAASEVARTIGSVAKQTGDYLDSHPETNQAVTAALQQPAGSESLGSLASLKGYFERNPKAAGDLQSLAHPLTNLSMQCKLPVTFPQALNLAQAAQGAGGLPGLPPAAGRRRRRAVRRHPATGRHPAARSRRPGPGPLKRRHRIIPADSATSFPLTQRHHSR</sequence>
<accession>A0A1V3WSH7</accession>
<comment type="caution">
    <text evidence="4">The sequence shown here is derived from an EMBL/GenBank/DDBJ whole genome shotgun (WGS) entry which is preliminary data.</text>
</comment>